<organism evidence="3 4">
    <name type="scientific">Petrachloros mirabilis ULC683</name>
    <dbReference type="NCBI Taxonomy" id="2781853"/>
    <lineage>
        <taxon>Bacteria</taxon>
        <taxon>Bacillati</taxon>
        <taxon>Cyanobacteriota</taxon>
        <taxon>Cyanophyceae</taxon>
        <taxon>Synechococcales</taxon>
        <taxon>Petrachlorosaceae</taxon>
        <taxon>Petrachloros</taxon>
        <taxon>Petrachloros mirabilis</taxon>
    </lineage>
</organism>
<name>A0A8K1ZXE7_9CYAN</name>
<feature type="transmembrane region" description="Helical" evidence="2">
    <location>
        <begin position="33"/>
        <end position="57"/>
    </location>
</feature>
<dbReference type="Pfam" id="PF05137">
    <property type="entry name" value="PilN"/>
    <property type="match status" value="1"/>
</dbReference>
<comment type="caution">
    <text evidence="3">The sequence shown here is derived from an EMBL/GenBank/DDBJ whole genome shotgun (WGS) entry which is preliminary data.</text>
</comment>
<sequence>MYSIEINLLNDRQDVSQSRTEFGRFDTADRTPLYLGAAFGGAMLALVLLSTVVISAFNQRLIAREQDLDNQLAQLAPQIAEIERLTAETDQVQQETQALASIFNQIKPWAAMLADLQARVPPTLQITRIEQAAPPAPAAPVEGEEPPAEDVPPPSATDLRLNGRALSFGDVNDFVLTLQTSPFLNAERTNLITSERQADQRTGASLVDHEIETQINDVPTSELLQVLSARGAAGLVNRIEVLRQRGVMQP</sequence>
<dbReference type="InterPro" id="IPR007813">
    <property type="entry name" value="PilN"/>
</dbReference>
<dbReference type="AlphaFoldDB" id="A0A8K1ZXE7"/>
<protein>
    <submittedName>
        <fullName evidence="3">Pilus assembly protein PilN</fullName>
    </submittedName>
</protein>
<dbReference type="PANTHER" id="PTHR40278:SF1">
    <property type="entry name" value="DNA UTILIZATION PROTEIN HOFN"/>
    <property type="match status" value="1"/>
</dbReference>
<dbReference type="PANTHER" id="PTHR40278">
    <property type="entry name" value="DNA UTILIZATION PROTEIN HOFN"/>
    <property type="match status" value="1"/>
</dbReference>
<reference evidence="3" key="1">
    <citation type="submission" date="2019-12" db="EMBL/GenBank/DDBJ databases">
        <title>High-Quality draft genome sequences of three cyanobacteria isolated from the limestone walls of the Old Cathedral of Coimbra.</title>
        <authorList>
            <person name="Tiago I."/>
            <person name="Soares F."/>
            <person name="Portugal A."/>
        </authorList>
    </citation>
    <scope>NUCLEOTIDE SEQUENCE [LARGE SCALE GENOMIC DNA]</scope>
    <source>
        <strain evidence="3">C</strain>
    </source>
</reference>
<gene>
    <name evidence="3" type="ORF">GS597_04765</name>
</gene>
<keyword evidence="2" id="KW-1133">Transmembrane helix</keyword>
<evidence type="ECO:0000313" key="3">
    <source>
        <dbReference type="EMBL" id="NCJ05832.1"/>
    </source>
</evidence>
<evidence type="ECO:0000313" key="4">
    <source>
        <dbReference type="Proteomes" id="UP000607397"/>
    </source>
</evidence>
<dbReference type="InterPro" id="IPR052534">
    <property type="entry name" value="Extracell_DNA_Util/SecSys_Comp"/>
</dbReference>
<keyword evidence="2" id="KW-0472">Membrane</keyword>
<keyword evidence="4" id="KW-1185">Reference proteome</keyword>
<dbReference type="Proteomes" id="UP000607397">
    <property type="component" value="Unassembled WGS sequence"/>
</dbReference>
<proteinExistence type="predicted"/>
<keyword evidence="2" id="KW-0812">Transmembrane</keyword>
<dbReference type="EMBL" id="WVIC01000006">
    <property type="protein sequence ID" value="NCJ05832.1"/>
    <property type="molecule type" value="Genomic_DNA"/>
</dbReference>
<evidence type="ECO:0000256" key="1">
    <source>
        <dbReference type="SAM" id="MobiDB-lite"/>
    </source>
</evidence>
<feature type="region of interest" description="Disordered" evidence="1">
    <location>
        <begin position="133"/>
        <end position="154"/>
    </location>
</feature>
<evidence type="ECO:0000256" key="2">
    <source>
        <dbReference type="SAM" id="Phobius"/>
    </source>
</evidence>
<dbReference type="RefSeq" id="WP_161824305.1">
    <property type="nucleotide sequence ID" value="NZ_WVIC01000006.1"/>
</dbReference>
<accession>A0A8K1ZXE7</accession>